<evidence type="ECO:0000256" key="1">
    <source>
        <dbReference type="SAM" id="Phobius"/>
    </source>
</evidence>
<accession>A0A2J6Q0E4</accession>
<dbReference type="Gene3D" id="2.60.120.10">
    <property type="entry name" value="Jelly Rolls"/>
    <property type="match status" value="1"/>
</dbReference>
<evidence type="ECO:0000313" key="2">
    <source>
        <dbReference type="EMBL" id="PMD19732.1"/>
    </source>
</evidence>
<keyword evidence="3" id="KW-1185">Reference proteome</keyword>
<dbReference type="AlphaFoldDB" id="A0A2J6Q0E4"/>
<feature type="transmembrane region" description="Helical" evidence="1">
    <location>
        <begin position="171"/>
        <end position="189"/>
    </location>
</feature>
<dbReference type="OrthoDB" id="504210at2759"/>
<gene>
    <name evidence="2" type="ORF">NA56DRAFT_602722</name>
</gene>
<dbReference type="CDD" id="cd02208">
    <property type="entry name" value="cupin_RmlC-like"/>
    <property type="match status" value="1"/>
</dbReference>
<name>A0A2J6Q0E4_9HELO</name>
<protein>
    <recommendedName>
        <fullName evidence="4">Cupin 2 conserved barrel domain-containing protein</fullName>
    </recommendedName>
</protein>
<evidence type="ECO:0008006" key="4">
    <source>
        <dbReference type="Google" id="ProtNLM"/>
    </source>
</evidence>
<dbReference type="SUPFAM" id="SSF51182">
    <property type="entry name" value="RmlC-like cupins"/>
    <property type="match status" value="1"/>
</dbReference>
<evidence type="ECO:0000313" key="3">
    <source>
        <dbReference type="Proteomes" id="UP000235672"/>
    </source>
</evidence>
<sequence>MSRSITRDRTVFTRAGSVTYALPSPAFSSPVMTITLPPNSTWTSGLHWHETHTEYLQIVRGTALVTLNNSTKTITQEDGIITVPRFARHEWQRATADGQELVVKEWTDPADGQKEVFFRNLSSVILDCTKDGPPSEWWLTWQLFVVFWGLDNYPVFVALAWLPFIGQMLEWALTHIVLFAAVLAGKLVGLKSAYGEYTPCKLLASPTVETSVKSGKSN</sequence>
<dbReference type="InterPro" id="IPR014710">
    <property type="entry name" value="RmlC-like_jellyroll"/>
</dbReference>
<dbReference type="InterPro" id="IPR011051">
    <property type="entry name" value="RmlC_Cupin_sf"/>
</dbReference>
<keyword evidence="1" id="KW-0812">Transmembrane</keyword>
<keyword evidence="1" id="KW-0472">Membrane</keyword>
<organism evidence="2 3">
    <name type="scientific">Hyaloscypha hepaticicola</name>
    <dbReference type="NCBI Taxonomy" id="2082293"/>
    <lineage>
        <taxon>Eukaryota</taxon>
        <taxon>Fungi</taxon>
        <taxon>Dikarya</taxon>
        <taxon>Ascomycota</taxon>
        <taxon>Pezizomycotina</taxon>
        <taxon>Leotiomycetes</taxon>
        <taxon>Helotiales</taxon>
        <taxon>Hyaloscyphaceae</taxon>
        <taxon>Hyaloscypha</taxon>
    </lineage>
</organism>
<feature type="transmembrane region" description="Helical" evidence="1">
    <location>
        <begin position="143"/>
        <end position="165"/>
    </location>
</feature>
<dbReference type="EMBL" id="KZ613488">
    <property type="protein sequence ID" value="PMD19732.1"/>
    <property type="molecule type" value="Genomic_DNA"/>
</dbReference>
<keyword evidence="1" id="KW-1133">Transmembrane helix</keyword>
<proteinExistence type="predicted"/>
<dbReference type="Proteomes" id="UP000235672">
    <property type="component" value="Unassembled WGS sequence"/>
</dbReference>
<reference evidence="2 3" key="1">
    <citation type="submission" date="2016-05" db="EMBL/GenBank/DDBJ databases">
        <title>A degradative enzymes factory behind the ericoid mycorrhizal symbiosis.</title>
        <authorList>
            <consortium name="DOE Joint Genome Institute"/>
            <person name="Martino E."/>
            <person name="Morin E."/>
            <person name="Grelet G."/>
            <person name="Kuo A."/>
            <person name="Kohler A."/>
            <person name="Daghino S."/>
            <person name="Barry K."/>
            <person name="Choi C."/>
            <person name="Cichocki N."/>
            <person name="Clum A."/>
            <person name="Copeland A."/>
            <person name="Hainaut M."/>
            <person name="Haridas S."/>
            <person name="Labutti K."/>
            <person name="Lindquist E."/>
            <person name="Lipzen A."/>
            <person name="Khouja H.-R."/>
            <person name="Murat C."/>
            <person name="Ohm R."/>
            <person name="Olson A."/>
            <person name="Spatafora J."/>
            <person name="Veneault-Fourrey C."/>
            <person name="Henrissat B."/>
            <person name="Grigoriev I."/>
            <person name="Martin F."/>
            <person name="Perotto S."/>
        </authorList>
    </citation>
    <scope>NUCLEOTIDE SEQUENCE [LARGE SCALE GENOMIC DNA]</scope>
    <source>
        <strain evidence="2 3">UAMH 7357</strain>
    </source>
</reference>